<dbReference type="HOGENOM" id="CLU_3025314_0_0_6"/>
<evidence type="ECO:0000256" key="1">
    <source>
        <dbReference type="SAM" id="Phobius"/>
    </source>
</evidence>
<keyword evidence="1" id="KW-0812">Transmembrane</keyword>
<dbReference type="EMBL" id="GL883901">
    <property type="protein sequence ID" value="EGI16864.1"/>
    <property type="molecule type" value="Genomic_DNA"/>
</dbReference>
<sequence length="55" mass="6238">MHAVLLIGGVDQVPLRLIFVICFDVVDMTGYVWMTTFIKKAIIRYLNFAISGAFE</sequence>
<keyword evidence="1" id="KW-1133">Transmembrane helix</keyword>
<organism evidence="2 3">
    <name type="scientific">Escherichia coli M605</name>
    <dbReference type="NCBI Taxonomy" id="656417"/>
    <lineage>
        <taxon>Bacteria</taxon>
        <taxon>Pseudomonadati</taxon>
        <taxon>Pseudomonadota</taxon>
        <taxon>Gammaproteobacteria</taxon>
        <taxon>Enterobacterales</taxon>
        <taxon>Enterobacteriaceae</taxon>
        <taxon>Escherichia</taxon>
    </lineage>
</organism>
<accession>F4SV42</accession>
<dbReference type="AlphaFoldDB" id="F4SV42"/>
<dbReference type="Proteomes" id="UP000004710">
    <property type="component" value="Unassembled WGS sequence"/>
</dbReference>
<evidence type="ECO:0000313" key="2">
    <source>
        <dbReference type="EMBL" id="EGI16864.1"/>
    </source>
</evidence>
<keyword evidence="1" id="KW-0472">Membrane</keyword>
<gene>
    <name evidence="2" type="ORF">ECIG_00368</name>
</gene>
<feature type="transmembrane region" description="Helical" evidence="1">
    <location>
        <begin position="15"/>
        <end position="34"/>
    </location>
</feature>
<reference evidence="2 3" key="1">
    <citation type="submission" date="2010-01" db="EMBL/GenBank/DDBJ databases">
        <title>The Genome Sequence of Escherichia coli M605.</title>
        <authorList>
            <consortium name="The Broad Institute Genome Sequencing Platform"/>
            <consortium name="The Broad Institute Genome Sequencing Center for Infectious Disease"/>
            <person name="Feldgarden M."/>
            <person name="Gordon D.M."/>
            <person name="Johnson J.R."/>
            <person name="Johnston B.D."/>
            <person name="Young S."/>
            <person name="Zeng Q."/>
            <person name="Koehrsen M."/>
            <person name="Alvarado L."/>
            <person name="Berlin A.M."/>
            <person name="Borenstein D."/>
            <person name="Chapman S.B."/>
            <person name="Chen Z."/>
            <person name="Engels R."/>
            <person name="Freedman E."/>
            <person name="Gellesch M."/>
            <person name="Goldberg J."/>
            <person name="Griggs A."/>
            <person name="Gujja S."/>
            <person name="Heilman E.R."/>
            <person name="Heiman D.I."/>
            <person name="Hepburn T.A."/>
            <person name="Howarth C."/>
            <person name="Jen D."/>
            <person name="Larson L."/>
            <person name="Lewis B."/>
            <person name="Mehta T."/>
            <person name="Park D."/>
            <person name="Pearson M."/>
            <person name="Richards J."/>
            <person name="Roberts A."/>
            <person name="Saif S."/>
            <person name="Shea T.D."/>
            <person name="Shenoy N."/>
            <person name="Sisk P."/>
            <person name="Stolte C."/>
            <person name="Sykes S.N."/>
            <person name="Walk T."/>
            <person name="White J."/>
            <person name="Yandava C."/>
            <person name="Haas B."/>
            <person name="Henn M.R."/>
            <person name="Nusbaum C."/>
            <person name="Birren B."/>
        </authorList>
    </citation>
    <scope>NUCLEOTIDE SEQUENCE [LARGE SCALE GENOMIC DNA]</scope>
    <source>
        <strain evidence="2 3">M605</strain>
    </source>
</reference>
<protein>
    <submittedName>
        <fullName evidence="2">Uncharacterized protein</fullName>
    </submittedName>
</protein>
<proteinExistence type="predicted"/>
<name>F4SV42_ECOLX</name>
<evidence type="ECO:0000313" key="3">
    <source>
        <dbReference type="Proteomes" id="UP000004710"/>
    </source>
</evidence>